<dbReference type="Pfam" id="PF13450">
    <property type="entry name" value="NAD_binding_8"/>
    <property type="match status" value="1"/>
</dbReference>
<reference evidence="5 6" key="1">
    <citation type="journal article" date="2024" name="IMA Fungus">
        <title>IMA Genome - F19 : A genome assembly and annotation guide to empower mycologists, including annotated draft genome sequences of Ceratocystis pirilliformis, Diaporthe australafricana, Fusarium ophioides, Paecilomyces lecythidis, and Sporothrix stenoceras.</title>
        <authorList>
            <person name="Aylward J."/>
            <person name="Wilson A.M."/>
            <person name="Visagie C.M."/>
            <person name="Spraker J."/>
            <person name="Barnes I."/>
            <person name="Buitendag C."/>
            <person name="Ceriani C."/>
            <person name="Del Mar Angel L."/>
            <person name="du Plessis D."/>
            <person name="Fuchs T."/>
            <person name="Gasser K."/>
            <person name="Kramer D."/>
            <person name="Li W."/>
            <person name="Munsamy K."/>
            <person name="Piso A."/>
            <person name="Price J.L."/>
            <person name="Sonnekus B."/>
            <person name="Thomas C."/>
            <person name="van der Nest A."/>
            <person name="van Dijk A."/>
            <person name="van Heerden A."/>
            <person name="van Vuuren N."/>
            <person name="Yilmaz N."/>
            <person name="Duong T.A."/>
            <person name="van der Merwe N.A."/>
            <person name="Wingfield M.J."/>
            <person name="Wingfield B.D."/>
        </authorList>
    </citation>
    <scope>NUCLEOTIDE SEQUENCE [LARGE SCALE GENOMIC DNA]</scope>
    <source>
        <strain evidence="5 6">CMW 18167</strain>
    </source>
</reference>
<protein>
    <recommendedName>
        <fullName evidence="7">FAD/NAD(P)-binding domain-containing protein</fullName>
    </recommendedName>
</protein>
<evidence type="ECO:0008006" key="7">
    <source>
        <dbReference type="Google" id="ProtNLM"/>
    </source>
</evidence>
<evidence type="ECO:0000256" key="1">
    <source>
        <dbReference type="ARBA" id="ARBA00001974"/>
    </source>
</evidence>
<organism evidence="5 6">
    <name type="scientific">Paecilomyces lecythidis</name>
    <dbReference type="NCBI Taxonomy" id="3004212"/>
    <lineage>
        <taxon>Eukaryota</taxon>
        <taxon>Fungi</taxon>
        <taxon>Dikarya</taxon>
        <taxon>Ascomycota</taxon>
        <taxon>Pezizomycotina</taxon>
        <taxon>Eurotiomycetes</taxon>
        <taxon>Eurotiomycetidae</taxon>
        <taxon>Eurotiales</taxon>
        <taxon>Thermoascaceae</taxon>
        <taxon>Paecilomyces</taxon>
    </lineage>
</organism>
<dbReference type="PANTHER" id="PTHR42877:SF2">
    <property type="entry name" value="FAD_NAD(P)-BINDING DOMAIN-CONTAINING PROTEIN"/>
    <property type="match status" value="1"/>
</dbReference>
<gene>
    <name evidence="5" type="ORF">Plec18167_006047</name>
</gene>
<sequence length="527" mass="59704">MAATGERKYEIPLRKEPAFTPHRKLKIVTVGCGFSALIFAHKLQHQHPELQELVTHKILEQRDDIGGTWLVNTYPGVQCDVPAHIYAFPFDPKPDWSHFYATGEEIQEYIRATTKKWNLDRDVHLKHKVVEAMWQEDRGQWKLTVENDGKTFVEEADFLISGQGVLRTVAVIGNGSSGVQIIPALAKLEGTKVVSFQRSPNYVYTHLAPASLLGRDDDSHNPAYSEEDKKRFREDKGFHRDYRRKMIRSINAAFKQFVKGSPENAAVTEAARKQMTEKLNHDPELCAKLIPEWGLGCRRITPGEGYLESFKKPNVTVVTNGATQITEDSVISADGREFKVDVIACATGFDVSLKPHWRMIGRNGVDLGKEWDVDPESYLSVAARDMPNYFMFLGPNAVIAHGSLLESINWTADYVVKWLNKVATENIKSIVPKSAVVDELISYGDQIHKTLIWSDSCTSWFKRNIPNGRVTGAFAGSALLFRHLISEIRAEDFEITYRGPNRWEFLGTGFTKYELNPDNDLAWYVEN</sequence>
<dbReference type="Gene3D" id="3.50.50.60">
    <property type="entry name" value="FAD/NAD(P)-binding domain"/>
    <property type="match status" value="3"/>
</dbReference>
<keyword evidence="3" id="KW-0285">Flavoprotein</keyword>
<evidence type="ECO:0000256" key="3">
    <source>
        <dbReference type="ARBA" id="ARBA00022630"/>
    </source>
</evidence>
<dbReference type="Proteomes" id="UP001583193">
    <property type="component" value="Unassembled WGS sequence"/>
</dbReference>
<keyword evidence="6" id="KW-1185">Reference proteome</keyword>
<dbReference type="PANTHER" id="PTHR42877">
    <property type="entry name" value="L-ORNITHINE N(5)-MONOOXYGENASE-RELATED"/>
    <property type="match status" value="1"/>
</dbReference>
<comment type="similarity">
    <text evidence="2">Belongs to the FAD-binding monooxygenase family.</text>
</comment>
<evidence type="ECO:0000256" key="4">
    <source>
        <dbReference type="ARBA" id="ARBA00022827"/>
    </source>
</evidence>
<evidence type="ECO:0000313" key="5">
    <source>
        <dbReference type="EMBL" id="KAL1874113.1"/>
    </source>
</evidence>
<accession>A0ABR3XDR8</accession>
<keyword evidence="4" id="KW-0274">FAD</keyword>
<dbReference type="InterPro" id="IPR051209">
    <property type="entry name" value="FAD-bind_Monooxygenase_sf"/>
</dbReference>
<name>A0ABR3XDR8_9EURO</name>
<evidence type="ECO:0000256" key="2">
    <source>
        <dbReference type="ARBA" id="ARBA00010139"/>
    </source>
</evidence>
<dbReference type="EMBL" id="JAVDPF010000020">
    <property type="protein sequence ID" value="KAL1874113.1"/>
    <property type="molecule type" value="Genomic_DNA"/>
</dbReference>
<dbReference type="InterPro" id="IPR036188">
    <property type="entry name" value="FAD/NAD-bd_sf"/>
</dbReference>
<evidence type="ECO:0000313" key="6">
    <source>
        <dbReference type="Proteomes" id="UP001583193"/>
    </source>
</evidence>
<comment type="caution">
    <text evidence="5">The sequence shown here is derived from an EMBL/GenBank/DDBJ whole genome shotgun (WGS) entry which is preliminary data.</text>
</comment>
<proteinExistence type="inferred from homology"/>
<dbReference type="SUPFAM" id="SSF51905">
    <property type="entry name" value="FAD/NAD(P)-binding domain"/>
    <property type="match status" value="1"/>
</dbReference>
<comment type="cofactor">
    <cofactor evidence="1">
        <name>FAD</name>
        <dbReference type="ChEBI" id="CHEBI:57692"/>
    </cofactor>
</comment>